<dbReference type="SUPFAM" id="SSF55729">
    <property type="entry name" value="Acyl-CoA N-acyltransferases (Nat)"/>
    <property type="match status" value="1"/>
</dbReference>
<reference evidence="5" key="1">
    <citation type="submission" date="2020-02" db="EMBL/GenBank/DDBJ databases">
        <authorList>
            <person name="Meier V. D."/>
        </authorList>
    </citation>
    <scope>NUCLEOTIDE SEQUENCE</scope>
    <source>
        <strain evidence="5">AVDCRST_MAG40</strain>
    </source>
</reference>
<dbReference type="PROSITE" id="PS51186">
    <property type="entry name" value="GNAT"/>
    <property type="match status" value="1"/>
</dbReference>
<evidence type="ECO:0000313" key="5">
    <source>
        <dbReference type="EMBL" id="CAA9347874.1"/>
    </source>
</evidence>
<dbReference type="InterPro" id="IPR016181">
    <property type="entry name" value="Acyl_CoA_acyltransferase"/>
</dbReference>
<gene>
    <name evidence="5" type="ORF">AVDCRST_MAG40-2732</name>
</gene>
<evidence type="ECO:0000256" key="3">
    <source>
        <dbReference type="ARBA" id="ARBA00038502"/>
    </source>
</evidence>
<comment type="similarity">
    <text evidence="3">Belongs to the acetyltransferase family. RimJ subfamily.</text>
</comment>
<dbReference type="InterPro" id="IPR000182">
    <property type="entry name" value="GNAT_dom"/>
</dbReference>
<keyword evidence="2" id="KW-0012">Acyltransferase</keyword>
<dbReference type="Gene3D" id="3.40.630.30">
    <property type="match status" value="1"/>
</dbReference>
<dbReference type="EMBL" id="CADCTX010000763">
    <property type="protein sequence ID" value="CAA9347874.1"/>
    <property type="molecule type" value="Genomic_DNA"/>
</dbReference>
<organism evidence="5">
    <name type="scientific">uncultured Gemmatimonadaceae bacterium</name>
    <dbReference type="NCBI Taxonomy" id="246130"/>
    <lineage>
        <taxon>Bacteria</taxon>
        <taxon>Pseudomonadati</taxon>
        <taxon>Gemmatimonadota</taxon>
        <taxon>Gemmatimonadia</taxon>
        <taxon>Gemmatimonadales</taxon>
        <taxon>Gemmatimonadaceae</taxon>
        <taxon>environmental samples</taxon>
    </lineage>
</organism>
<evidence type="ECO:0000256" key="1">
    <source>
        <dbReference type="ARBA" id="ARBA00022679"/>
    </source>
</evidence>
<dbReference type="GO" id="GO:0008999">
    <property type="term" value="F:protein-N-terminal-alanine acetyltransferase activity"/>
    <property type="evidence" value="ECO:0007669"/>
    <property type="project" value="TreeGrafter"/>
</dbReference>
<sequence length="195" mass="21293">MRSTLLRTPRLLLRVLSAEDGAEFVRAHRASAELYRPWLPAPPPGDTPEAHFARELETATRGADQGLQLRLVGLLPSGQIAGFFGLSEIVRGVFQNAYASWSVNAEVAGRGYATEGVRALLDLAFTPLARGGVGLHRVQANVIPDNARSVRLAERVGLRYEGLARRYLRIAGEWRDHLMYARTVEDHDAGGAPGT</sequence>
<keyword evidence="1 5" id="KW-0808">Transferase</keyword>
<dbReference type="PANTHER" id="PTHR43792">
    <property type="entry name" value="GNAT FAMILY, PUTATIVE (AFU_ORTHOLOGUE AFUA_3G00765)-RELATED-RELATED"/>
    <property type="match status" value="1"/>
</dbReference>
<dbReference type="GO" id="GO:0005737">
    <property type="term" value="C:cytoplasm"/>
    <property type="evidence" value="ECO:0007669"/>
    <property type="project" value="TreeGrafter"/>
</dbReference>
<name>A0A6J4M397_9BACT</name>
<accession>A0A6J4M397</accession>
<dbReference type="PANTHER" id="PTHR43792:SF8">
    <property type="entry name" value="[RIBOSOMAL PROTEIN US5]-ALANINE N-ACETYLTRANSFERASE"/>
    <property type="match status" value="1"/>
</dbReference>
<dbReference type="InterPro" id="IPR051531">
    <property type="entry name" value="N-acetyltransferase"/>
</dbReference>
<protein>
    <submittedName>
        <fullName evidence="5">Ribosomal-protein-S5p-alanine acetyltransferase</fullName>
    </submittedName>
</protein>
<dbReference type="AlphaFoldDB" id="A0A6J4M397"/>
<dbReference type="Pfam" id="PF13302">
    <property type="entry name" value="Acetyltransf_3"/>
    <property type="match status" value="1"/>
</dbReference>
<evidence type="ECO:0000256" key="2">
    <source>
        <dbReference type="ARBA" id="ARBA00023315"/>
    </source>
</evidence>
<evidence type="ECO:0000259" key="4">
    <source>
        <dbReference type="PROSITE" id="PS51186"/>
    </source>
</evidence>
<proteinExistence type="inferred from homology"/>
<feature type="domain" description="N-acetyltransferase" evidence="4">
    <location>
        <begin position="11"/>
        <end position="185"/>
    </location>
</feature>